<dbReference type="GO" id="GO:0003700">
    <property type="term" value="F:DNA-binding transcription factor activity"/>
    <property type="evidence" value="ECO:0007669"/>
    <property type="project" value="TreeGrafter"/>
</dbReference>
<evidence type="ECO:0000256" key="3">
    <source>
        <dbReference type="ARBA" id="ARBA00023163"/>
    </source>
</evidence>
<dbReference type="CDD" id="cd06267">
    <property type="entry name" value="PBP1_LacI_sugar_binding-like"/>
    <property type="match status" value="1"/>
</dbReference>
<comment type="caution">
    <text evidence="5">The sequence shown here is derived from an EMBL/GenBank/DDBJ whole genome shotgun (WGS) entry which is preliminary data.</text>
</comment>
<keyword evidence="3" id="KW-0804">Transcription</keyword>
<keyword evidence="2 5" id="KW-0238">DNA-binding</keyword>
<dbReference type="AlphaFoldDB" id="A0AAE3YEL8"/>
<dbReference type="GO" id="GO:0000976">
    <property type="term" value="F:transcription cis-regulatory region binding"/>
    <property type="evidence" value="ECO:0007669"/>
    <property type="project" value="TreeGrafter"/>
</dbReference>
<accession>A0AAE3YEL8</accession>
<reference evidence="5" key="1">
    <citation type="submission" date="2023-07" db="EMBL/GenBank/DDBJ databases">
        <title>Sequencing the genomes of 1000 actinobacteria strains.</title>
        <authorList>
            <person name="Klenk H.-P."/>
        </authorList>
    </citation>
    <scope>NUCLEOTIDE SEQUENCE</scope>
    <source>
        <strain evidence="5">DSM 13988</strain>
    </source>
</reference>
<dbReference type="CDD" id="cd01392">
    <property type="entry name" value="HTH_LacI"/>
    <property type="match status" value="1"/>
</dbReference>
<sequence length="355" mass="37310">MTPSPESPVDIREVARAAGVATSTVSRALRSKPGVSDRTRERIRRLADELGYTPTSSASGLASGRSRTIGVLVPTVDRWFFSTVMSGMDLALAEAGYDLMTFSLGGHGANRQAVFDRALRGRKIDGLVVAGFPVTAEEEERLRRAGIPVVVVGHGIAGVTSIAVDEAAVLETAVDHLAGLGHTEIGFVHGALEFEMAFEVPTMRLEGFRAAMARRGLPVREEWLPLAAFTARSTFEAVQAWLNGLERRPTAIVASSDEMGFGAAAALRACGLRVPQDVSVIGIDDHAFSEPFGLTTVRQDAAEHGRLAALHALSRIGALPAGVTPCSGGLSLAEAVADAQPHELIVRSSTAAVSA</sequence>
<evidence type="ECO:0000259" key="4">
    <source>
        <dbReference type="PROSITE" id="PS50932"/>
    </source>
</evidence>
<dbReference type="EMBL" id="JAVDUI010000001">
    <property type="protein sequence ID" value="MDR6892443.1"/>
    <property type="molecule type" value="Genomic_DNA"/>
</dbReference>
<proteinExistence type="predicted"/>
<dbReference type="Pfam" id="PF00356">
    <property type="entry name" value="LacI"/>
    <property type="match status" value="1"/>
</dbReference>
<dbReference type="Gene3D" id="3.40.50.2300">
    <property type="match status" value="2"/>
</dbReference>
<dbReference type="Gene3D" id="1.10.260.40">
    <property type="entry name" value="lambda repressor-like DNA-binding domains"/>
    <property type="match status" value="1"/>
</dbReference>
<dbReference type="InterPro" id="IPR028082">
    <property type="entry name" value="Peripla_BP_I"/>
</dbReference>
<evidence type="ECO:0000313" key="6">
    <source>
        <dbReference type="Proteomes" id="UP001247307"/>
    </source>
</evidence>
<dbReference type="Pfam" id="PF13377">
    <property type="entry name" value="Peripla_BP_3"/>
    <property type="match status" value="1"/>
</dbReference>
<dbReference type="SUPFAM" id="SSF47413">
    <property type="entry name" value="lambda repressor-like DNA-binding domains"/>
    <property type="match status" value="1"/>
</dbReference>
<dbReference type="InterPro" id="IPR000843">
    <property type="entry name" value="HTH_LacI"/>
</dbReference>
<organism evidence="5 6">
    <name type="scientific">Falsarthrobacter nasiphocae</name>
    <dbReference type="NCBI Taxonomy" id="189863"/>
    <lineage>
        <taxon>Bacteria</taxon>
        <taxon>Bacillati</taxon>
        <taxon>Actinomycetota</taxon>
        <taxon>Actinomycetes</taxon>
        <taxon>Micrococcales</taxon>
        <taxon>Micrococcaceae</taxon>
        <taxon>Falsarthrobacter</taxon>
    </lineage>
</organism>
<feature type="domain" description="HTH lacI-type" evidence="4">
    <location>
        <begin position="9"/>
        <end position="63"/>
    </location>
</feature>
<dbReference type="RefSeq" id="WP_309851459.1">
    <property type="nucleotide sequence ID" value="NZ_BAAAIU010000003.1"/>
</dbReference>
<dbReference type="InterPro" id="IPR046335">
    <property type="entry name" value="LacI/GalR-like_sensor"/>
</dbReference>
<dbReference type="Proteomes" id="UP001247307">
    <property type="component" value="Unassembled WGS sequence"/>
</dbReference>
<name>A0AAE3YEL8_9MICC</name>
<dbReference type="SUPFAM" id="SSF53822">
    <property type="entry name" value="Periplasmic binding protein-like I"/>
    <property type="match status" value="1"/>
</dbReference>
<protein>
    <submittedName>
        <fullName evidence="5">DNA-binding LacI/PurR family transcriptional regulator</fullName>
    </submittedName>
</protein>
<dbReference type="InterPro" id="IPR010982">
    <property type="entry name" value="Lambda_DNA-bd_dom_sf"/>
</dbReference>
<dbReference type="PANTHER" id="PTHR30146:SF109">
    <property type="entry name" value="HTH-TYPE TRANSCRIPTIONAL REGULATOR GALS"/>
    <property type="match status" value="1"/>
</dbReference>
<evidence type="ECO:0000256" key="2">
    <source>
        <dbReference type="ARBA" id="ARBA00023125"/>
    </source>
</evidence>
<dbReference type="PANTHER" id="PTHR30146">
    <property type="entry name" value="LACI-RELATED TRANSCRIPTIONAL REPRESSOR"/>
    <property type="match status" value="1"/>
</dbReference>
<gene>
    <name evidence="5" type="ORF">J2S35_001383</name>
</gene>
<dbReference type="SMART" id="SM00354">
    <property type="entry name" value="HTH_LACI"/>
    <property type="match status" value="1"/>
</dbReference>
<evidence type="ECO:0000256" key="1">
    <source>
        <dbReference type="ARBA" id="ARBA00023015"/>
    </source>
</evidence>
<keyword evidence="1" id="KW-0805">Transcription regulation</keyword>
<evidence type="ECO:0000313" key="5">
    <source>
        <dbReference type="EMBL" id="MDR6892443.1"/>
    </source>
</evidence>
<dbReference type="PROSITE" id="PS50932">
    <property type="entry name" value="HTH_LACI_2"/>
    <property type="match status" value="1"/>
</dbReference>
<keyword evidence="6" id="KW-1185">Reference proteome</keyword>